<proteinExistence type="inferred from homology"/>
<dbReference type="OrthoDB" id="4173905at2759"/>
<dbReference type="GO" id="GO:0016094">
    <property type="term" value="P:polyprenol biosynthetic process"/>
    <property type="evidence" value="ECO:0007669"/>
    <property type="project" value="TreeGrafter"/>
</dbReference>
<dbReference type="CDD" id="cd00475">
    <property type="entry name" value="Cis_IPPS"/>
    <property type="match status" value="1"/>
</dbReference>
<evidence type="ECO:0000256" key="2">
    <source>
        <dbReference type="RuleBase" id="RU363018"/>
    </source>
</evidence>
<comment type="similarity">
    <text evidence="2">Belongs to the UPP synthase family.</text>
</comment>
<accession>A0A803MMU6</accession>
<dbReference type="NCBIfam" id="TIGR00055">
    <property type="entry name" value="uppS"/>
    <property type="match status" value="1"/>
</dbReference>
<dbReference type="Gene3D" id="3.40.1180.10">
    <property type="entry name" value="Decaprenyl diphosphate synthase-like"/>
    <property type="match status" value="1"/>
</dbReference>
<dbReference type="SMR" id="A0A803MMU6"/>
<dbReference type="GO" id="GO:0009570">
    <property type="term" value="C:chloroplast stroma"/>
    <property type="evidence" value="ECO:0007669"/>
    <property type="project" value="TreeGrafter"/>
</dbReference>
<dbReference type="Pfam" id="PF01255">
    <property type="entry name" value="Prenyltransf"/>
    <property type="match status" value="1"/>
</dbReference>
<gene>
    <name evidence="3" type="primary">LOC110717173</name>
</gene>
<dbReference type="PANTHER" id="PTHR10291:SF0">
    <property type="entry name" value="DEHYDRODOLICHYL DIPHOSPHATE SYNTHASE 2"/>
    <property type="match status" value="1"/>
</dbReference>
<dbReference type="GO" id="GO:0009409">
    <property type="term" value="P:response to cold"/>
    <property type="evidence" value="ECO:0007669"/>
    <property type="project" value="TreeGrafter"/>
</dbReference>
<evidence type="ECO:0000313" key="3">
    <source>
        <dbReference type="EnsemblPlants" id="AUR62032597-RA:cds"/>
    </source>
</evidence>
<protein>
    <recommendedName>
        <fullName evidence="2">Alkyl transferase</fullName>
        <ecNumber evidence="2">2.5.1.-</ecNumber>
    </recommendedName>
</protein>
<dbReference type="EnsemblPlants" id="AUR62032597-RA">
    <property type="protein sequence ID" value="AUR62032597-RA:cds"/>
    <property type="gene ID" value="AUR62032597"/>
</dbReference>
<dbReference type="GO" id="GO:0009668">
    <property type="term" value="P:plastid membrane organization"/>
    <property type="evidence" value="ECO:0007669"/>
    <property type="project" value="TreeGrafter"/>
</dbReference>
<reference evidence="3" key="2">
    <citation type="submission" date="2021-03" db="UniProtKB">
        <authorList>
            <consortium name="EnsemblPlants"/>
        </authorList>
    </citation>
    <scope>IDENTIFICATION</scope>
</reference>
<sequence>MLRFVRVNGFSLLASSKKLVEPTEIYNPIFPNYNPNHFISRKNSLRSLCNFITPKNCDQNCEVMNQEEEFIIPKHVALALDGSRTWHKKHGLDLDYKPFYQGFMRFIEYCLKWKVSSATFYVYGLRNFKKRSKEEVDLFLDQLETVLEEELEYFTRKGVRVLAVGEKYMLPKSLQATIKKVEEATKDNAKLDLVLPICYTSQSDIVQATRKICHKVKEGSITLEDVNEDLIQQHLAVLGSRPIPDLFIRTGGQLRVGMLLGWQIANVHLHITNTCAPDFGKDVFLDALRSYQKRDTTFGR</sequence>
<dbReference type="InterPro" id="IPR001441">
    <property type="entry name" value="UPP_synth-like"/>
</dbReference>
<dbReference type="GO" id="GO:0045547">
    <property type="term" value="F:ditrans,polycis-polyprenyl diphosphate synthase [(2E,6E)-farnesyl diphosphate specific] activity"/>
    <property type="evidence" value="ECO:0007669"/>
    <property type="project" value="TreeGrafter"/>
</dbReference>
<keyword evidence="1 2" id="KW-0808">Transferase</keyword>
<organism evidence="3 4">
    <name type="scientific">Chenopodium quinoa</name>
    <name type="common">Quinoa</name>
    <dbReference type="NCBI Taxonomy" id="63459"/>
    <lineage>
        <taxon>Eukaryota</taxon>
        <taxon>Viridiplantae</taxon>
        <taxon>Streptophyta</taxon>
        <taxon>Embryophyta</taxon>
        <taxon>Tracheophyta</taxon>
        <taxon>Spermatophyta</taxon>
        <taxon>Magnoliopsida</taxon>
        <taxon>eudicotyledons</taxon>
        <taxon>Gunneridae</taxon>
        <taxon>Pentapetalae</taxon>
        <taxon>Caryophyllales</taxon>
        <taxon>Chenopodiaceae</taxon>
        <taxon>Chenopodioideae</taxon>
        <taxon>Atripliceae</taxon>
        <taxon>Chenopodium</taxon>
    </lineage>
</organism>
<reference evidence="3" key="1">
    <citation type="journal article" date="2017" name="Nature">
        <title>The genome of Chenopodium quinoa.</title>
        <authorList>
            <person name="Jarvis D.E."/>
            <person name="Ho Y.S."/>
            <person name="Lightfoot D.J."/>
            <person name="Schmoeckel S.M."/>
            <person name="Li B."/>
            <person name="Borm T.J.A."/>
            <person name="Ohyanagi H."/>
            <person name="Mineta K."/>
            <person name="Michell C.T."/>
            <person name="Saber N."/>
            <person name="Kharbatia N.M."/>
            <person name="Rupper R.R."/>
            <person name="Sharp A.R."/>
            <person name="Dally N."/>
            <person name="Boughton B.A."/>
            <person name="Woo Y.H."/>
            <person name="Gao G."/>
            <person name="Schijlen E.G.W.M."/>
            <person name="Guo X."/>
            <person name="Momin A.A."/>
            <person name="Negrao S."/>
            <person name="Al-Babili S."/>
            <person name="Gehring C."/>
            <person name="Roessner U."/>
            <person name="Jung C."/>
            <person name="Murphy K."/>
            <person name="Arold S.T."/>
            <person name="Gojobori T."/>
            <person name="van der Linden C.G."/>
            <person name="van Loo E.N."/>
            <person name="Jellen E.N."/>
            <person name="Maughan P.J."/>
            <person name="Tester M."/>
        </authorList>
    </citation>
    <scope>NUCLEOTIDE SEQUENCE [LARGE SCALE GENOMIC DNA]</scope>
    <source>
        <strain evidence="3">cv. PI 614886</strain>
    </source>
</reference>
<dbReference type="GeneID" id="110717173"/>
<dbReference type="SUPFAM" id="SSF64005">
    <property type="entry name" value="Undecaprenyl diphosphate synthase"/>
    <property type="match status" value="1"/>
</dbReference>
<dbReference type="RefSeq" id="XP_021751513.1">
    <property type="nucleotide sequence ID" value="XM_021895821.1"/>
</dbReference>
<dbReference type="KEGG" id="cqi:110717173"/>
<keyword evidence="4" id="KW-1185">Reference proteome</keyword>
<dbReference type="PANTHER" id="PTHR10291">
    <property type="entry name" value="DEHYDRODOLICHYL DIPHOSPHATE SYNTHASE FAMILY MEMBER"/>
    <property type="match status" value="1"/>
</dbReference>
<name>A0A803MMU6_CHEQI</name>
<dbReference type="AlphaFoldDB" id="A0A803MMU6"/>
<dbReference type="Gramene" id="AUR62032597-RA">
    <property type="protein sequence ID" value="AUR62032597-RA:cds"/>
    <property type="gene ID" value="AUR62032597"/>
</dbReference>
<evidence type="ECO:0000313" key="4">
    <source>
        <dbReference type="Proteomes" id="UP000596660"/>
    </source>
</evidence>
<evidence type="ECO:0000256" key="1">
    <source>
        <dbReference type="ARBA" id="ARBA00022679"/>
    </source>
</evidence>
<dbReference type="InterPro" id="IPR036424">
    <property type="entry name" value="UPP_synth-like_sf"/>
</dbReference>
<dbReference type="Proteomes" id="UP000596660">
    <property type="component" value="Unplaced"/>
</dbReference>
<dbReference type="EC" id="2.5.1.-" evidence="2"/>